<feature type="transmembrane region" description="Helical" evidence="2">
    <location>
        <begin position="72"/>
        <end position="90"/>
    </location>
</feature>
<dbReference type="EMBL" id="QNUH01000004">
    <property type="protein sequence ID" value="REC79469.1"/>
    <property type="molecule type" value="Genomic_DNA"/>
</dbReference>
<dbReference type="Proteomes" id="UP000257030">
    <property type="component" value="Unassembled WGS sequence"/>
</dbReference>
<keyword evidence="2" id="KW-0472">Membrane</keyword>
<sequence length="482" mass="52989">MINLEVKFIIKLNSMSESGQTGYVALTSDMYFTCSSGLAPAKMYPTQTNHGTKDKFYYLVKDDTATQQMGDFCCRWTVVIAAAIAAAGIVTGGAALVVLAAVAVAASAALCGGLAAPFRKWVGYSTLNAYGRRDAYSLTSKCQMTCIIGGTITYAEGITSTWQAMIYTARNTGWAVLEGAMLGKLGSAGFGAFAGTATPTMSTALLNFAFLNVSARGIAVVDQVGFEGILRNGKNLSETGDEVISGLTMFEQPFIQIYQKATGANPQPLNWQDFYYAGLSLVGQRAMVESAKTNPNMAVGIYKQGAQTVNALKNGKLFERVTLEARFGLQSLYDNPVWRALWEQAKENLRNSDTRAGEHLRNYENGRRGKIDPNDNKSPSYERKAFDAVRDEFKKIARRDNVEFPEGPIHHNNWPIEKYSDHATDPKNLYPTEPKTATTDQHRDIHRTTSTGPHPYNTPVSPKHEKPLYEYKPRPIDDNDND</sequence>
<feature type="transmembrane region" description="Helical" evidence="2">
    <location>
        <begin position="96"/>
        <end position="118"/>
    </location>
</feature>
<evidence type="ECO:0000313" key="3">
    <source>
        <dbReference type="EMBL" id="REC79469.1"/>
    </source>
</evidence>
<evidence type="ECO:0000256" key="2">
    <source>
        <dbReference type="SAM" id="Phobius"/>
    </source>
</evidence>
<gene>
    <name evidence="3" type="ORF">DRF60_06495</name>
</gene>
<feature type="compositionally biased region" description="Basic and acidic residues" evidence="1">
    <location>
        <begin position="462"/>
        <end position="482"/>
    </location>
</feature>
<organism evidence="3 4">
    <name type="scientific">Chryseobacterium elymi</name>
    <dbReference type="NCBI Taxonomy" id="395936"/>
    <lineage>
        <taxon>Bacteria</taxon>
        <taxon>Pseudomonadati</taxon>
        <taxon>Bacteroidota</taxon>
        <taxon>Flavobacteriia</taxon>
        <taxon>Flavobacteriales</taxon>
        <taxon>Weeksellaceae</taxon>
        <taxon>Chryseobacterium group</taxon>
        <taxon>Chryseobacterium</taxon>
    </lineage>
</organism>
<name>A0A3D9DNC8_9FLAO</name>
<evidence type="ECO:0000313" key="4">
    <source>
        <dbReference type="Proteomes" id="UP000257030"/>
    </source>
</evidence>
<evidence type="ECO:0000256" key="1">
    <source>
        <dbReference type="SAM" id="MobiDB-lite"/>
    </source>
</evidence>
<feature type="region of interest" description="Disordered" evidence="1">
    <location>
        <begin position="355"/>
        <end position="384"/>
    </location>
</feature>
<comment type="caution">
    <text evidence="3">The sequence shown here is derived from an EMBL/GenBank/DDBJ whole genome shotgun (WGS) entry which is preliminary data.</text>
</comment>
<accession>A0A3D9DNC8</accession>
<dbReference type="AlphaFoldDB" id="A0A3D9DNC8"/>
<proteinExistence type="predicted"/>
<protein>
    <recommendedName>
        <fullName evidence="5">DUF4280 domain-containing protein</fullName>
    </recommendedName>
</protein>
<keyword evidence="4" id="KW-1185">Reference proteome</keyword>
<reference evidence="3 4" key="1">
    <citation type="journal article" date="2010" name="Syst. Appl. Microbiol.">
        <title>Four new species of Chryseobacterium from the rhizosphere of coastal sand dune plants, Chryseobacterium elymi sp. nov., Chryseobacterium hagamense sp. nov., Chryseobacterium lathyri sp. nov. and Chryseobacterium rhizosphaerae sp. nov.</title>
        <authorList>
            <person name="Cho S.H."/>
            <person name="Lee K.S."/>
            <person name="Shin D.S."/>
            <person name="Han J.H."/>
            <person name="Park K.S."/>
            <person name="Lee C.H."/>
            <person name="Park K.H."/>
            <person name="Kim S.B."/>
        </authorList>
    </citation>
    <scope>NUCLEOTIDE SEQUENCE [LARGE SCALE GENOMIC DNA]</scope>
    <source>
        <strain evidence="3 4">KCTC 22547</strain>
    </source>
</reference>
<feature type="region of interest" description="Disordered" evidence="1">
    <location>
        <begin position="404"/>
        <end position="482"/>
    </location>
</feature>
<evidence type="ECO:0008006" key="5">
    <source>
        <dbReference type="Google" id="ProtNLM"/>
    </source>
</evidence>
<keyword evidence="2" id="KW-1133">Transmembrane helix</keyword>
<keyword evidence="2" id="KW-0812">Transmembrane</keyword>